<dbReference type="GO" id="GO:0008080">
    <property type="term" value="F:N-acetyltransferase activity"/>
    <property type="evidence" value="ECO:0007669"/>
    <property type="project" value="InterPro"/>
</dbReference>
<dbReference type="eggNOG" id="arCOG00833">
    <property type="taxonomic scope" value="Archaea"/>
</dbReference>
<proteinExistence type="inferred from homology"/>
<comment type="similarity">
    <text evidence="1">Belongs to the acetyltransferase family. RimI subfamily.</text>
</comment>
<evidence type="ECO:0000256" key="3">
    <source>
        <dbReference type="ARBA" id="ARBA00022679"/>
    </source>
</evidence>
<dbReference type="SUPFAM" id="SSF55729">
    <property type="entry name" value="Acyl-CoA N-acyltransferases (Nat)"/>
    <property type="match status" value="1"/>
</dbReference>
<dbReference type="AlphaFoldDB" id="S5Z7W4"/>
<dbReference type="KEGG" id="thb:N186_05620"/>
<dbReference type="PANTHER" id="PTHR43420">
    <property type="entry name" value="ACETYLTRANSFERASE"/>
    <property type="match status" value="1"/>
</dbReference>
<dbReference type="NCBIfam" id="TIGR01575">
    <property type="entry name" value="rimI"/>
    <property type="match status" value="1"/>
</dbReference>
<keyword evidence="7" id="KW-1185">Reference proteome</keyword>
<feature type="domain" description="N-acetyltransferase" evidence="5">
    <location>
        <begin position="6"/>
        <end position="150"/>
    </location>
</feature>
<keyword evidence="3" id="KW-0808">Transferase</keyword>
<evidence type="ECO:0000313" key="6">
    <source>
        <dbReference type="EMBL" id="AGT35465.1"/>
    </source>
</evidence>
<dbReference type="CDD" id="cd04301">
    <property type="entry name" value="NAT_SF"/>
    <property type="match status" value="1"/>
</dbReference>
<dbReference type="InterPro" id="IPR000182">
    <property type="entry name" value="GNAT_dom"/>
</dbReference>
<organism evidence="6 7">
    <name type="scientific">Thermofilum adornatum</name>
    <dbReference type="NCBI Taxonomy" id="1365176"/>
    <lineage>
        <taxon>Archaea</taxon>
        <taxon>Thermoproteota</taxon>
        <taxon>Thermoprotei</taxon>
        <taxon>Thermofilales</taxon>
        <taxon>Thermofilaceae</taxon>
        <taxon>Thermofilum</taxon>
    </lineage>
</organism>
<dbReference type="PROSITE" id="PS51186">
    <property type="entry name" value="GNAT"/>
    <property type="match status" value="1"/>
</dbReference>
<keyword evidence="2" id="KW-0963">Cytoplasm</keyword>
<evidence type="ECO:0000313" key="7">
    <source>
        <dbReference type="Proteomes" id="UP000015543"/>
    </source>
</evidence>
<evidence type="ECO:0000256" key="1">
    <source>
        <dbReference type="ARBA" id="ARBA00005395"/>
    </source>
</evidence>
<dbReference type="EMBL" id="CP006646">
    <property type="protein sequence ID" value="AGT35465.1"/>
    <property type="molecule type" value="Genomic_DNA"/>
</dbReference>
<dbReference type="InterPro" id="IPR016181">
    <property type="entry name" value="Acyl_CoA_acyltransferase"/>
</dbReference>
<dbReference type="Gene3D" id="3.40.630.30">
    <property type="match status" value="1"/>
</dbReference>
<sequence length="158" mass="18248">MEILDIKVRKIEPGDLFYIAEIEEKVFGLDAFPFYYLFELYEKCRDFFLVADYKGLTIGYIVSCIENQSLHIHSVAVIEGFRGKGIGRMLLEETIKLAKSMGIEKILLEVSTQNTVAIALYEKFGFKRVGMRTNYYADGSDAYIYMLDLKENNSQHVR</sequence>
<dbReference type="Proteomes" id="UP000015543">
    <property type="component" value="Chromosome"/>
</dbReference>
<gene>
    <name evidence="6" type="ORF">N186_05620</name>
</gene>
<dbReference type="PANTHER" id="PTHR43420:SF44">
    <property type="entry name" value="ACETYLTRANSFERASE YPEA"/>
    <property type="match status" value="1"/>
</dbReference>
<protein>
    <recommendedName>
        <fullName evidence="5">N-acetyltransferase domain-containing protein</fullName>
    </recommendedName>
</protein>
<dbReference type="InterPro" id="IPR006464">
    <property type="entry name" value="AcTrfase_RimI/Ard1"/>
</dbReference>
<reference evidence="6 7" key="1">
    <citation type="journal article" date="2013" name="Genome Announc.">
        <title>Complete Genomic Sequence of 'Thermofilum adornatus' Strain 1910bT, a Hyperthermophilic Anaerobic Organotrophic Crenarchaeon.</title>
        <authorList>
            <person name="Dominova I.N."/>
            <person name="Kublanov I.V."/>
            <person name="Podosokorskaya O.A."/>
            <person name="Derbikova K.S."/>
            <person name="Patrushev M.V."/>
            <person name="Toshchakov S.V."/>
        </authorList>
    </citation>
    <scope>NUCLEOTIDE SEQUENCE [LARGE SCALE GENOMIC DNA]</scope>
    <source>
        <strain evidence="7">1910b</strain>
    </source>
</reference>
<dbReference type="PATRIC" id="fig|1365176.7.peg.1109"/>
<evidence type="ECO:0000259" key="5">
    <source>
        <dbReference type="PROSITE" id="PS51186"/>
    </source>
</evidence>
<evidence type="ECO:0000256" key="2">
    <source>
        <dbReference type="ARBA" id="ARBA00022490"/>
    </source>
</evidence>
<accession>S5Z7W4</accession>
<dbReference type="InterPro" id="IPR050680">
    <property type="entry name" value="YpeA/RimI_acetyltransf"/>
</dbReference>
<name>S5Z7W4_9CREN</name>
<dbReference type="Pfam" id="PF00583">
    <property type="entry name" value="Acetyltransf_1"/>
    <property type="match status" value="1"/>
</dbReference>
<dbReference type="HOGENOM" id="CLU_013985_23_0_2"/>
<evidence type="ECO:0000256" key="4">
    <source>
        <dbReference type="ARBA" id="ARBA00023315"/>
    </source>
</evidence>
<keyword evidence="4" id="KW-0012">Acyltransferase</keyword>